<comment type="caution">
    <text evidence="2">The sequence shown here is derived from an EMBL/GenBank/DDBJ whole genome shotgun (WGS) entry which is preliminary data.</text>
</comment>
<evidence type="ECO:0000313" key="2">
    <source>
        <dbReference type="EMBL" id="KAH0821054.1"/>
    </source>
</evidence>
<dbReference type="Proteomes" id="UP000719412">
    <property type="component" value="Unassembled WGS sequence"/>
</dbReference>
<feature type="compositionally biased region" description="Basic and acidic residues" evidence="1">
    <location>
        <begin position="165"/>
        <end position="176"/>
    </location>
</feature>
<dbReference type="AlphaFoldDB" id="A0A8J6HUF7"/>
<reference evidence="2" key="2">
    <citation type="submission" date="2021-08" db="EMBL/GenBank/DDBJ databases">
        <authorList>
            <person name="Eriksson T."/>
        </authorList>
    </citation>
    <scope>NUCLEOTIDE SEQUENCE</scope>
    <source>
        <strain evidence="2">Stoneville</strain>
        <tissue evidence="2">Whole head</tissue>
    </source>
</reference>
<evidence type="ECO:0000313" key="3">
    <source>
        <dbReference type="Proteomes" id="UP000719412"/>
    </source>
</evidence>
<organism evidence="2 3">
    <name type="scientific">Tenebrio molitor</name>
    <name type="common">Yellow mealworm beetle</name>
    <dbReference type="NCBI Taxonomy" id="7067"/>
    <lineage>
        <taxon>Eukaryota</taxon>
        <taxon>Metazoa</taxon>
        <taxon>Ecdysozoa</taxon>
        <taxon>Arthropoda</taxon>
        <taxon>Hexapoda</taxon>
        <taxon>Insecta</taxon>
        <taxon>Pterygota</taxon>
        <taxon>Neoptera</taxon>
        <taxon>Endopterygota</taxon>
        <taxon>Coleoptera</taxon>
        <taxon>Polyphaga</taxon>
        <taxon>Cucujiformia</taxon>
        <taxon>Tenebrionidae</taxon>
        <taxon>Tenebrio</taxon>
    </lineage>
</organism>
<name>A0A8J6HUF7_TENMO</name>
<keyword evidence="3" id="KW-1185">Reference proteome</keyword>
<feature type="compositionally biased region" description="Polar residues" evidence="1">
    <location>
        <begin position="125"/>
        <end position="141"/>
    </location>
</feature>
<reference evidence="2" key="1">
    <citation type="journal article" date="2020" name="J Insects Food Feed">
        <title>The yellow mealworm (Tenebrio molitor) genome: a resource for the emerging insects as food and feed industry.</title>
        <authorList>
            <person name="Eriksson T."/>
            <person name="Andere A."/>
            <person name="Kelstrup H."/>
            <person name="Emery V."/>
            <person name="Picard C."/>
        </authorList>
    </citation>
    <scope>NUCLEOTIDE SEQUENCE</scope>
    <source>
        <strain evidence="2">Stoneville</strain>
        <tissue evidence="2">Whole head</tissue>
    </source>
</reference>
<dbReference type="EMBL" id="JABDTM020009497">
    <property type="protein sequence ID" value="KAH0821054.1"/>
    <property type="molecule type" value="Genomic_DNA"/>
</dbReference>
<accession>A0A8J6HUF7</accession>
<evidence type="ECO:0000256" key="1">
    <source>
        <dbReference type="SAM" id="MobiDB-lite"/>
    </source>
</evidence>
<protein>
    <submittedName>
        <fullName evidence="2">Uncharacterized protein</fullName>
    </submittedName>
</protein>
<sequence>MTTTPRVKLDPAPCPPALTVTAAAICGGPNRTTPGELFPAPTLAFVVLLQKQKHQRRSKIRRTRKVIRPDNGSFLDEVTLSSGRTTRGEEMKTKRNYRVLPYPAERPEMGRFSLRVIVATAVDSQTQPTEFRSSTPSTESTEGVEGIAAPSKTREDSAEDPAQGVEHKYEKIEKQNQVKPLKLKMTDEVWRPVHEESGEDSTV</sequence>
<feature type="region of interest" description="Disordered" evidence="1">
    <location>
        <begin position="125"/>
        <end position="203"/>
    </location>
</feature>
<proteinExistence type="predicted"/>
<gene>
    <name evidence="2" type="ORF">GEV33_001737</name>
</gene>
<feature type="compositionally biased region" description="Basic and acidic residues" evidence="1">
    <location>
        <begin position="184"/>
        <end position="196"/>
    </location>
</feature>